<dbReference type="GO" id="GO:0043571">
    <property type="term" value="P:maintenance of CRISPR repeat elements"/>
    <property type="evidence" value="ECO:0007669"/>
    <property type="project" value="UniProtKB-UniRule"/>
</dbReference>
<keyword evidence="2 8" id="KW-0479">Metal-binding</keyword>
<evidence type="ECO:0000256" key="6">
    <source>
        <dbReference type="ARBA" id="ARBA00023118"/>
    </source>
</evidence>
<dbReference type="InterPro" id="IPR042211">
    <property type="entry name" value="CRISPR-assoc_Cas1_N"/>
</dbReference>
<organism evidence="9 10">
    <name type="scientific">Amycolatopsis taiwanensis</name>
    <dbReference type="NCBI Taxonomy" id="342230"/>
    <lineage>
        <taxon>Bacteria</taxon>
        <taxon>Bacillati</taxon>
        <taxon>Actinomycetota</taxon>
        <taxon>Actinomycetes</taxon>
        <taxon>Pseudonocardiales</taxon>
        <taxon>Pseudonocardiaceae</taxon>
        <taxon>Amycolatopsis</taxon>
    </lineage>
</organism>
<dbReference type="GO" id="GO:0051607">
    <property type="term" value="P:defense response to virus"/>
    <property type="evidence" value="ECO:0007669"/>
    <property type="project" value="UniProtKB-UniRule"/>
</dbReference>
<keyword evidence="1 8" id="KW-0540">Nuclease</keyword>
<accession>A0A9W6R523</accession>
<protein>
    <recommendedName>
        <fullName evidence="8">CRISPR-associated endonuclease Cas1</fullName>
        <ecNumber evidence="8">3.1.-.-</ecNumber>
    </recommendedName>
</protein>
<keyword evidence="5 8" id="KW-0460">Magnesium</keyword>
<gene>
    <name evidence="8 9" type="primary">cas1</name>
    <name evidence="9" type="ORF">Atai01_53920</name>
</gene>
<dbReference type="GO" id="GO:0004520">
    <property type="term" value="F:DNA endonuclease activity"/>
    <property type="evidence" value="ECO:0007669"/>
    <property type="project" value="InterPro"/>
</dbReference>
<dbReference type="Pfam" id="PF01867">
    <property type="entry name" value="Cas_Cas1"/>
    <property type="match status" value="2"/>
</dbReference>
<name>A0A9W6R523_9PSEU</name>
<keyword evidence="4 8" id="KW-0378">Hydrolase</keyword>
<feature type="binding site" evidence="8">
    <location>
        <position position="223"/>
    </location>
    <ligand>
        <name>Mn(2+)</name>
        <dbReference type="ChEBI" id="CHEBI:29035"/>
    </ligand>
</feature>
<comment type="cofactor">
    <cofactor evidence="8">
        <name>Mg(2+)</name>
        <dbReference type="ChEBI" id="CHEBI:18420"/>
    </cofactor>
    <cofactor evidence="8">
        <name>Mn(2+)</name>
        <dbReference type="ChEBI" id="CHEBI:29035"/>
    </cofactor>
</comment>
<dbReference type="InterPro" id="IPR033641">
    <property type="entry name" value="Cas1_I-E"/>
</dbReference>
<dbReference type="InterPro" id="IPR019851">
    <property type="entry name" value="CRISPR-assoc_Cas1_ECOLI"/>
</dbReference>
<evidence type="ECO:0000256" key="7">
    <source>
        <dbReference type="ARBA" id="ARBA00023125"/>
    </source>
</evidence>
<keyword evidence="6 8" id="KW-0051">Antiviral defense</keyword>
<dbReference type="InterPro" id="IPR042206">
    <property type="entry name" value="CRISPR-assoc_Cas1_C"/>
</dbReference>
<dbReference type="GO" id="GO:0046872">
    <property type="term" value="F:metal ion binding"/>
    <property type="evidence" value="ECO:0007669"/>
    <property type="project" value="UniProtKB-UniRule"/>
</dbReference>
<comment type="subunit">
    <text evidence="8">Homodimer, forms a heterotetramer with a Cas2 homodimer.</text>
</comment>
<comment type="caution">
    <text evidence="9">The sequence shown here is derived from an EMBL/GenBank/DDBJ whole genome shotgun (WGS) entry which is preliminary data.</text>
</comment>
<dbReference type="RefSeq" id="WP_285488598.1">
    <property type="nucleotide sequence ID" value="NZ_BSTI01000013.1"/>
</dbReference>
<keyword evidence="3 8" id="KW-0255">Endonuclease</keyword>
<dbReference type="Gene3D" id="1.20.120.920">
    <property type="entry name" value="CRISPR-associated endonuclease Cas1, C-terminal domain"/>
    <property type="match status" value="1"/>
</dbReference>
<dbReference type="CDD" id="cd09719">
    <property type="entry name" value="Cas1_I-E"/>
    <property type="match status" value="1"/>
</dbReference>
<evidence type="ECO:0000313" key="9">
    <source>
        <dbReference type="EMBL" id="GLY68773.1"/>
    </source>
</evidence>
<sequence>MWWLANPQDLHRIEDRLSTLYVERCHVDRDENAVVLVNRERTVRVPAALVATILLGPGTRVTHAAVRLLADSGTAVCWVGERGVRMYASGLGTSRGSELLQRQAYLVTRTKERLDVARRMYRMRFPDEDVDTATMQQLRGREGARVKALYRKHSERTGVPWNGRVYTPGQPFETGDDVNRLLSAGHSCLYGLCHAAIVGIGASPALGFVHTGGATSFVLDIADLYKAETTIPLAFDLAAQGRVDERDARRAFRDRVANGKLMARVVRDIKDLLLGEGRDISDDDEHHLWDDKTGHVAGGINWASDLADAWDTDSYVGVSGPDLDQSEVPW</sequence>
<dbReference type="EC" id="3.1.-.-" evidence="8"/>
<evidence type="ECO:0000256" key="5">
    <source>
        <dbReference type="ARBA" id="ARBA00022842"/>
    </source>
</evidence>
<reference evidence="9" key="1">
    <citation type="submission" date="2023-03" db="EMBL/GenBank/DDBJ databases">
        <title>Amycolatopsis taiwanensis NBRC 103393.</title>
        <authorList>
            <person name="Ichikawa N."/>
            <person name="Sato H."/>
            <person name="Tonouchi N."/>
        </authorList>
    </citation>
    <scope>NUCLEOTIDE SEQUENCE</scope>
    <source>
        <strain evidence="9">NBRC 103393</strain>
    </source>
</reference>
<dbReference type="PANTHER" id="PTHR34353">
    <property type="entry name" value="CRISPR-ASSOCIATED ENDONUCLEASE CAS1 1"/>
    <property type="match status" value="1"/>
</dbReference>
<keyword evidence="10" id="KW-1185">Reference proteome</keyword>
<keyword evidence="8" id="KW-0464">Manganese</keyword>
<dbReference type="PANTHER" id="PTHR34353:SF3">
    <property type="entry name" value="CRISPR-ASSOCIATED ENDONUCLEASE CAS1"/>
    <property type="match status" value="1"/>
</dbReference>
<dbReference type="NCBIfam" id="TIGR03638">
    <property type="entry name" value="cas1_ECOLI"/>
    <property type="match status" value="1"/>
</dbReference>
<evidence type="ECO:0000313" key="10">
    <source>
        <dbReference type="Proteomes" id="UP001165136"/>
    </source>
</evidence>
<evidence type="ECO:0000256" key="8">
    <source>
        <dbReference type="HAMAP-Rule" id="MF_01470"/>
    </source>
</evidence>
<comment type="function">
    <text evidence="8">CRISPR (clustered regularly interspaced short palindromic repeat), is an adaptive immune system that provides protection against mobile genetic elements (viruses, transposable elements and conjugative plasmids). CRISPR clusters contain spacers, sequences complementary to antecedent mobile elements, and target invading nucleic acids. CRISPR clusters are transcribed and processed into CRISPR RNA (crRNA). Acts as a dsDNA endonuclease. Involved in the integration of spacer DNA into the CRISPR cassette.</text>
</comment>
<comment type="similarity">
    <text evidence="8">Belongs to the CRISPR-associated endonuclease Cas1 family.</text>
</comment>
<evidence type="ECO:0000256" key="1">
    <source>
        <dbReference type="ARBA" id="ARBA00022722"/>
    </source>
</evidence>
<dbReference type="InterPro" id="IPR002729">
    <property type="entry name" value="CRISPR-assoc_Cas1"/>
</dbReference>
<dbReference type="Gene3D" id="3.100.10.20">
    <property type="entry name" value="CRISPR-associated endonuclease Cas1, N-terminal domain"/>
    <property type="match status" value="1"/>
</dbReference>
<dbReference type="AlphaFoldDB" id="A0A9W6R523"/>
<evidence type="ECO:0000256" key="3">
    <source>
        <dbReference type="ARBA" id="ARBA00022759"/>
    </source>
</evidence>
<keyword evidence="7 8" id="KW-0238">DNA-binding</keyword>
<feature type="binding site" evidence="8">
    <location>
        <position position="210"/>
    </location>
    <ligand>
        <name>Mn(2+)</name>
        <dbReference type="ChEBI" id="CHEBI:29035"/>
    </ligand>
</feature>
<evidence type="ECO:0000256" key="2">
    <source>
        <dbReference type="ARBA" id="ARBA00022723"/>
    </source>
</evidence>
<dbReference type="EMBL" id="BSTI01000013">
    <property type="protein sequence ID" value="GLY68773.1"/>
    <property type="molecule type" value="Genomic_DNA"/>
</dbReference>
<dbReference type="HAMAP" id="MF_01470">
    <property type="entry name" value="Cas1"/>
    <property type="match status" value="1"/>
</dbReference>
<evidence type="ECO:0000256" key="4">
    <source>
        <dbReference type="ARBA" id="ARBA00022801"/>
    </source>
</evidence>
<dbReference type="GO" id="GO:0016787">
    <property type="term" value="F:hydrolase activity"/>
    <property type="evidence" value="ECO:0007669"/>
    <property type="project" value="UniProtKB-KW"/>
</dbReference>
<dbReference type="Proteomes" id="UP001165136">
    <property type="component" value="Unassembled WGS sequence"/>
</dbReference>
<feature type="binding site" evidence="8">
    <location>
        <position position="142"/>
    </location>
    <ligand>
        <name>Mn(2+)</name>
        <dbReference type="ChEBI" id="CHEBI:29035"/>
    </ligand>
</feature>
<dbReference type="GO" id="GO:0003677">
    <property type="term" value="F:DNA binding"/>
    <property type="evidence" value="ECO:0007669"/>
    <property type="project" value="UniProtKB-KW"/>
</dbReference>
<proteinExistence type="inferred from homology"/>
<dbReference type="InterPro" id="IPR050646">
    <property type="entry name" value="Cas1"/>
</dbReference>
<dbReference type="NCBIfam" id="TIGR00287">
    <property type="entry name" value="cas1"/>
    <property type="match status" value="1"/>
</dbReference>